<dbReference type="EMBL" id="PFNG01000169">
    <property type="protein sequence ID" value="PIZ37519.1"/>
    <property type="molecule type" value="Genomic_DNA"/>
</dbReference>
<dbReference type="Gene3D" id="3.90.25.10">
    <property type="entry name" value="UDP-galactose 4-epimerase, domain 1"/>
    <property type="match status" value="1"/>
</dbReference>
<dbReference type="FunFam" id="3.40.50.720:FF:000159">
    <property type="entry name" value="dTDP-4-dehydrorhamnose reductase"/>
    <property type="match status" value="1"/>
</dbReference>
<gene>
    <name evidence="4" type="primary">rfbD</name>
    <name evidence="4" type="ORF">COY37_07200</name>
</gene>
<dbReference type="GO" id="GO:0008831">
    <property type="term" value="F:dTDP-4-dehydrorhamnose reductase activity"/>
    <property type="evidence" value="ECO:0007669"/>
    <property type="project" value="UniProtKB-EC"/>
</dbReference>
<dbReference type="UniPathway" id="UPA00124"/>
<evidence type="ECO:0000259" key="3">
    <source>
        <dbReference type="Pfam" id="PF04321"/>
    </source>
</evidence>
<comment type="similarity">
    <text evidence="1 2">Belongs to the dTDP-4-dehydrorhamnose reductase family.</text>
</comment>
<proteinExistence type="inferred from homology"/>
<dbReference type="AlphaFoldDB" id="A0A2M7T790"/>
<evidence type="ECO:0000313" key="5">
    <source>
        <dbReference type="Proteomes" id="UP000230956"/>
    </source>
</evidence>
<dbReference type="InterPro" id="IPR029903">
    <property type="entry name" value="RmlD-like-bd"/>
</dbReference>
<dbReference type="GO" id="GO:0019305">
    <property type="term" value="P:dTDP-rhamnose biosynthetic process"/>
    <property type="evidence" value="ECO:0007669"/>
    <property type="project" value="UniProtKB-UniPathway"/>
</dbReference>
<sequence>MKVLVTGAKGMLGTDMVDVLSGEHRVIGVDIGEVDITDARATETLIFEAEPQIVVHTAAYTDVDGCESNIRHAYRVNAIGTRNIALACRKVGAAMLYVSTDFVFDGVKREPYLERDRPNPLNVYGFSKYAGEQFVASLLAEHYIIRTAWLYGENGKNFVTTMMRLADEQGKLKVVDDQFGSPTYTVDVALAVARLIATGKYGIYHMVNTGQVSWCGFARKVLELSGRHRVPVKPISSEQLSRPAIRPAYSVLQNSALELTIGVTIRLWETALEDFIGN</sequence>
<comment type="caution">
    <text evidence="4">The sequence shown here is derived from an EMBL/GenBank/DDBJ whole genome shotgun (WGS) entry which is preliminary data.</text>
</comment>
<keyword evidence="2" id="KW-0560">Oxidoreductase</keyword>
<feature type="domain" description="RmlD-like substrate binding" evidence="3">
    <location>
        <begin position="1"/>
        <end position="276"/>
    </location>
</feature>
<comment type="pathway">
    <text evidence="2">Carbohydrate biosynthesis; dTDP-L-rhamnose biosynthesis.</text>
</comment>
<dbReference type="NCBIfam" id="TIGR01214">
    <property type="entry name" value="rmlD"/>
    <property type="match status" value="1"/>
</dbReference>
<dbReference type="InterPro" id="IPR036291">
    <property type="entry name" value="NAD(P)-bd_dom_sf"/>
</dbReference>
<dbReference type="CDD" id="cd05254">
    <property type="entry name" value="dTDP_HR_like_SDR_e"/>
    <property type="match status" value="1"/>
</dbReference>
<dbReference type="Proteomes" id="UP000230956">
    <property type="component" value="Unassembled WGS sequence"/>
</dbReference>
<dbReference type="RefSeq" id="WP_286976997.1">
    <property type="nucleotide sequence ID" value="NZ_PFNG01000169.1"/>
</dbReference>
<protein>
    <recommendedName>
        <fullName evidence="2">dTDP-4-dehydrorhamnose reductase</fullName>
        <ecNumber evidence="2">1.1.1.133</ecNumber>
    </recommendedName>
</protein>
<organism evidence="4 5">
    <name type="scientific">Candidatus Aquicultor secundus</name>
    <dbReference type="NCBI Taxonomy" id="1973895"/>
    <lineage>
        <taxon>Bacteria</taxon>
        <taxon>Bacillati</taxon>
        <taxon>Actinomycetota</taxon>
        <taxon>Candidatus Aquicultoria</taxon>
        <taxon>Candidatus Aquicultorales</taxon>
        <taxon>Candidatus Aquicultoraceae</taxon>
        <taxon>Candidatus Aquicultor</taxon>
    </lineage>
</organism>
<dbReference type="PANTHER" id="PTHR10491">
    <property type="entry name" value="DTDP-4-DEHYDRORHAMNOSE REDUCTASE"/>
    <property type="match status" value="1"/>
</dbReference>
<accession>A0A2M7T790</accession>
<reference evidence="5" key="1">
    <citation type="submission" date="2017-09" db="EMBL/GenBank/DDBJ databases">
        <title>Depth-based differentiation of microbial function through sediment-hosted aquifers and enrichment of novel symbionts in the deep terrestrial subsurface.</title>
        <authorList>
            <person name="Probst A.J."/>
            <person name="Ladd B."/>
            <person name="Jarett J.K."/>
            <person name="Geller-Mcgrath D.E."/>
            <person name="Sieber C.M.K."/>
            <person name="Emerson J.B."/>
            <person name="Anantharaman K."/>
            <person name="Thomas B.C."/>
            <person name="Malmstrom R."/>
            <person name="Stieglmeier M."/>
            <person name="Klingl A."/>
            <person name="Woyke T."/>
            <person name="Ryan C.M."/>
            <person name="Banfield J.F."/>
        </authorList>
    </citation>
    <scope>NUCLEOTIDE SEQUENCE [LARGE SCALE GENOMIC DNA]</scope>
</reference>
<evidence type="ECO:0000313" key="4">
    <source>
        <dbReference type="EMBL" id="PIZ37519.1"/>
    </source>
</evidence>
<dbReference type="Pfam" id="PF04321">
    <property type="entry name" value="RmlD_sub_bind"/>
    <property type="match status" value="1"/>
</dbReference>
<dbReference type="PANTHER" id="PTHR10491:SF4">
    <property type="entry name" value="METHIONINE ADENOSYLTRANSFERASE 2 SUBUNIT BETA"/>
    <property type="match status" value="1"/>
</dbReference>
<comment type="function">
    <text evidence="2">Catalyzes the reduction of dTDP-6-deoxy-L-lyxo-4-hexulose to yield dTDP-L-rhamnose.</text>
</comment>
<evidence type="ECO:0000256" key="1">
    <source>
        <dbReference type="ARBA" id="ARBA00010944"/>
    </source>
</evidence>
<evidence type="ECO:0000256" key="2">
    <source>
        <dbReference type="RuleBase" id="RU364082"/>
    </source>
</evidence>
<dbReference type="InterPro" id="IPR005913">
    <property type="entry name" value="dTDP_dehydrorham_reduct"/>
</dbReference>
<name>A0A2M7T790_9ACTN</name>
<feature type="non-terminal residue" evidence="4">
    <location>
        <position position="278"/>
    </location>
</feature>
<dbReference type="Gene3D" id="3.40.50.720">
    <property type="entry name" value="NAD(P)-binding Rossmann-like Domain"/>
    <property type="match status" value="1"/>
</dbReference>
<dbReference type="SUPFAM" id="SSF51735">
    <property type="entry name" value="NAD(P)-binding Rossmann-fold domains"/>
    <property type="match status" value="1"/>
</dbReference>
<dbReference type="EC" id="1.1.1.133" evidence="2"/>
<dbReference type="GO" id="GO:0005829">
    <property type="term" value="C:cytosol"/>
    <property type="evidence" value="ECO:0007669"/>
    <property type="project" value="TreeGrafter"/>
</dbReference>
<keyword evidence="2" id="KW-0521">NADP</keyword>